<feature type="domain" description="ABC-type glycine betaine transport system substrate-binding" evidence="5">
    <location>
        <begin position="35"/>
        <end position="170"/>
    </location>
</feature>
<protein>
    <submittedName>
        <fullName evidence="6">Glycine/betaine ABC transporter</fullName>
    </submittedName>
</protein>
<dbReference type="AlphaFoldDB" id="A0A2V2N8V2"/>
<dbReference type="EMBL" id="QGMZ01000001">
    <property type="protein sequence ID" value="PWR76354.1"/>
    <property type="molecule type" value="Genomic_DNA"/>
</dbReference>
<dbReference type="Gene3D" id="3.10.105.10">
    <property type="entry name" value="Dipeptide-binding Protein, Domain 3"/>
    <property type="match status" value="1"/>
</dbReference>
<keyword evidence="3" id="KW-1003">Cell membrane</keyword>
<dbReference type="GO" id="GO:0015871">
    <property type="term" value="P:choline transport"/>
    <property type="evidence" value="ECO:0007669"/>
    <property type="project" value="TreeGrafter"/>
</dbReference>
<evidence type="ECO:0000256" key="2">
    <source>
        <dbReference type="ARBA" id="ARBA00022448"/>
    </source>
</evidence>
<evidence type="ECO:0000256" key="4">
    <source>
        <dbReference type="ARBA" id="ARBA00023136"/>
    </source>
</evidence>
<evidence type="ECO:0000256" key="1">
    <source>
        <dbReference type="ARBA" id="ARBA00004236"/>
    </source>
</evidence>
<evidence type="ECO:0000259" key="5">
    <source>
        <dbReference type="Pfam" id="PF04069"/>
    </source>
</evidence>
<dbReference type="GO" id="GO:0015226">
    <property type="term" value="F:carnitine transmembrane transporter activity"/>
    <property type="evidence" value="ECO:0007669"/>
    <property type="project" value="TreeGrafter"/>
</dbReference>
<keyword evidence="4" id="KW-0472">Membrane</keyword>
<dbReference type="Gene3D" id="3.40.190.100">
    <property type="entry name" value="Glycine betaine-binding periplasmic protein, domain 2"/>
    <property type="match status" value="1"/>
</dbReference>
<dbReference type="PROSITE" id="PS51257">
    <property type="entry name" value="PROKAR_LIPOPROTEIN"/>
    <property type="match status" value="1"/>
</dbReference>
<keyword evidence="7" id="KW-1185">Reference proteome</keyword>
<dbReference type="GO" id="GO:0031460">
    <property type="term" value="P:glycine betaine transport"/>
    <property type="evidence" value="ECO:0007669"/>
    <property type="project" value="TreeGrafter"/>
</dbReference>
<dbReference type="Pfam" id="PF04069">
    <property type="entry name" value="OpuAC"/>
    <property type="match status" value="2"/>
</dbReference>
<dbReference type="RefSeq" id="WP_109939173.1">
    <property type="nucleotide sequence ID" value="NZ_CP176366.1"/>
</dbReference>
<dbReference type="OrthoDB" id="59515at2157"/>
<dbReference type="SUPFAM" id="SSF53850">
    <property type="entry name" value="Periplasmic binding protein-like II"/>
    <property type="match status" value="2"/>
</dbReference>
<dbReference type="InterPro" id="IPR007210">
    <property type="entry name" value="ABC_Gly_betaine_transp_sub-bd"/>
</dbReference>
<dbReference type="GO" id="GO:0005275">
    <property type="term" value="F:amine transmembrane transporter activity"/>
    <property type="evidence" value="ECO:0007669"/>
    <property type="project" value="TreeGrafter"/>
</dbReference>
<dbReference type="GeneID" id="97610350"/>
<dbReference type="PANTHER" id="PTHR47737">
    <property type="entry name" value="GLYCINE BETAINE/PROLINE BETAINE TRANSPORT SYSTEM PERMEASE PROTEIN PROW"/>
    <property type="match status" value="1"/>
</dbReference>
<evidence type="ECO:0000256" key="3">
    <source>
        <dbReference type="ARBA" id="ARBA00022475"/>
    </source>
</evidence>
<gene>
    <name evidence="6" type="ORF">DLD82_00430</name>
</gene>
<reference evidence="6 7" key="1">
    <citation type="submission" date="2018-05" db="EMBL/GenBank/DDBJ databases">
        <title>Draft genome of Methanospirillum stamsii Pt1.</title>
        <authorList>
            <person name="Dueholm M.S."/>
            <person name="Nielsen P.H."/>
            <person name="Bakmann L.F."/>
            <person name="Otzen D.E."/>
        </authorList>
    </citation>
    <scope>NUCLEOTIDE SEQUENCE [LARGE SCALE GENOMIC DNA]</scope>
    <source>
        <strain evidence="6 7">Pt1</strain>
    </source>
</reference>
<feature type="domain" description="ABC-type glycine betaine transport system substrate-binding" evidence="5">
    <location>
        <begin position="190"/>
        <end position="293"/>
    </location>
</feature>
<evidence type="ECO:0000313" key="6">
    <source>
        <dbReference type="EMBL" id="PWR76354.1"/>
    </source>
</evidence>
<comment type="caution">
    <text evidence="6">The sequence shown here is derived from an EMBL/GenBank/DDBJ whole genome shotgun (WGS) entry which is preliminary data.</text>
</comment>
<evidence type="ECO:0000313" key="7">
    <source>
        <dbReference type="Proteomes" id="UP000245934"/>
    </source>
</evidence>
<comment type="subcellular location">
    <subcellularLocation>
        <location evidence="1">Cell membrane</location>
    </subcellularLocation>
</comment>
<proteinExistence type="predicted"/>
<dbReference type="GO" id="GO:0043190">
    <property type="term" value="C:ATP-binding cassette (ABC) transporter complex"/>
    <property type="evidence" value="ECO:0007669"/>
    <property type="project" value="InterPro"/>
</dbReference>
<dbReference type="PANTHER" id="PTHR47737:SF1">
    <property type="entry name" value="GLYCINE BETAINE_PROLINE BETAINE TRANSPORT SYSTEM PERMEASE PROTEIN PROW"/>
    <property type="match status" value="1"/>
</dbReference>
<dbReference type="Proteomes" id="UP000245934">
    <property type="component" value="Unassembled WGS sequence"/>
</dbReference>
<accession>A0A2V2N8V2</accession>
<organism evidence="6 7">
    <name type="scientific">Methanospirillum stamsii</name>
    <dbReference type="NCBI Taxonomy" id="1277351"/>
    <lineage>
        <taxon>Archaea</taxon>
        <taxon>Methanobacteriati</taxon>
        <taxon>Methanobacteriota</taxon>
        <taxon>Stenosarchaea group</taxon>
        <taxon>Methanomicrobia</taxon>
        <taxon>Methanomicrobiales</taxon>
        <taxon>Methanospirillaceae</taxon>
        <taxon>Methanospirillum</taxon>
    </lineage>
</organism>
<keyword evidence="2" id="KW-0813">Transport</keyword>
<name>A0A2V2N8V2_9EURY</name>
<sequence length="296" mass="32445">MKFTNQAILLLTGIFLAGFIFLAGCTGSEQSASMQKGKIIGIEPGAGIMQNTEDAITDYDLDYTLVSSSSAGMASELTKAIKDNKWIVVTGWTPHWKFARFNLKYLDDPKGIYGGEEYIGALARKGFEADNPGAYEILFRFKWTPDEMESVMLAIEDGKTDEEAANEYITTHPDQVSNWIGNVTGDGSLVKIGYVLWDSEIASTNVLKKVYEQAGYKTELIAVDAGPLYQAVSTGDIDCTISAWLPKTQANYMDKYGDDLVEVGKTLEGAKIGLVVPDYVTISSIDELNSVKDKFQ</sequence>